<dbReference type="Pfam" id="PF08699">
    <property type="entry name" value="ArgoL1"/>
    <property type="match status" value="1"/>
</dbReference>
<dbReference type="EMBL" id="MU167306">
    <property type="protein sequence ID" value="KAG0143933.1"/>
    <property type="molecule type" value="Genomic_DNA"/>
</dbReference>
<sequence length="75" mass="8159">MLLHPCSKNQFFPLPPGPGNGLQLKYLKGGIEMWQGYFSSIHMVPNAAEIAGLGHDVQGLVKLHPQAITHLTQAL</sequence>
<reference evidence="2" key="1">
    <citation type="submission" date="2013-11" db="EMBL/GenBank/DDBJ databases">
        <title>Genome sequence of the fusiform rust pathogen reveals effectors for host alternation and coevolution with pine.</title>
        <authorList>
            <consortium name="DOE Joint Genome Institute"/>
            <person name="Smith K."/>
            <person name="Pendleton A."/>
            <person name="Kubisiak T."/>
            <person name="Anderson C."/>
            <person name="Salamov A."/>
            <person name="Aerts A."/>
            <person name="Riley R."/>
            <person name="Clum A."/>
            <person name="Lindquist E."/>
            <person name="Ence D."/>
            <person name="Campbell M."/>
            <person name="Kronenberg Z."/>
            <person name="Feau N."/>
            <person name="Dhillon B."/>
            <person name="Hamelin R."/>
            <person name="Burleigh J."/>
            <person name="Smith J."/>
            <person name="Yandell M."/>
            <person name="Nelson C."/>
            <person name="Grigoriev I."/>
            <person name="Davis J."/>
        </authorList>
    </citation>
    <scope>NUCLEOTIDE SEQUENCE</scope>
    <source>
        <strain evidence="2">G11</strain>
    </source>
</reference>
<evidence type="ECO:0000313" key="3">
    <source>
        <dbReference type="Proteomes" id="UP000886653"/>
    </source>
</evidence>
<dbReference type="AlphaFoldDB" id="A0A9P6TAT6"/>
<dbReference type="Proteomes" id="UP000886653">
    <property type="component" value="Unassembled WGS sequence"/>
</dbReference>
<proteinExistence type="predicted"/>
<evidence type="ECO:0000313" key="2">
    <source>
        <dbReference type="EMBL" id="KAG0143933.1"/>
    </source>
</evidence>
<comment type="caution">
    <text evidence="2">The sequence shown here is derived from an EMBL/GenBank/DDBJ whole genome shotgun (WGS) entry which is preliminary data.</text>
</comment>
<keyword evidence="3" id="KW-1185">Reference proteome</keyword>
<evidence type="ECO:0000259" key="1">
    <source>
        <dbReference type="Pfam" id="PF08699"/>
    </source>
</evidence>
<accession>A0A9P6TAT6</accession>
<feature type="domain" description="Argonaute linker 1" evidence="1">
    <location>
        <begin position="9"/>
        <end position="44"/>
    </location>
</feature>
<protein>
    <recommendedName>
        <fullName evidence="1">Argonaute linker 1 domain-containing protein</fullName>
    </recommendedName>
</protein>
<dbReference type="InterPro" id="IPR014811">
    <property type="entry name" value="ArgoL1"/>
</dbReference>
<gene>
    <name evidence="2" type="ORF">CROQUDRAFT_95620</name>
</gene>
<dbReference type="OrthoDB" id="10252740at2759"/>
<name>A0A9P6TAT6_9BASI</name>
<organism evidence="2 3">
    <name type="scientific">Cronartium quercuum f. sp. fusiforme G11</name>
    <dbReference type="NCBI Taxonomy" id="708437"/>
    <lineage>
        <taxon>Eukaryota</taxon>
        <taxon>Fungi</taxon>
        <taxon>Dikarya</taxon>
        <taxon>Basidiomycota</taxon>
        <taxon>Pucciniomycotina</taxon>
        <taxon>Pucciniomycetes</taxon>
        <taxon>Pucciniales</taxon>
        <taxon>Coleosporiaceae</taxon>
        <taxon>Cronartium</taxon>
    </lineage>
</organism>